<evidence type="ECO:0000313" key="1">
    <source>
        <dbReference type="EMBL" id="KAK0161001.1"/>
    </source>
</evidence>
<reference evidence="1" key="2">
    <citation type="submission" date="2023-03" db="EMBL/GenBank/DDBJ databases">
        <authorList>
            <person name="Inwood S.N."/>
            <person name="Skelly J.G."/>
            <person name="Guhlin J."/>
            <person name="Harrop T.W.R."/>
            <person name="Goldson S.G."/>
            <person name="Dearden P.K."/>
        </authorList>
    </citation>
    <scope>NUCLEOTIDE SEQUENCE</scope>
    <source>
        <strain evidence="1">Lincoln</strain>
        <tissue evidence="1">Whole body</tissue>
    </source>
</reference>
<keyword evidence="2" id="KW-1185">Reference proteome</keyword>
<name>A0AA39CAM5_MICHY</name>
<dbReference type="AlphaFoldDB" id="A0AA39CAM5"/>
<sequence>MASAIAKTNRRLEALAQKQRKVVVQRNNIDSPWKNKLENILYSGLQYLYSSVNTIQRYIMKTNESMSAPSENLYFGEFQRSSTPDVSISQSNYDVPSTIDSMFDNELDNISFSTEMSDDSMMETALESLNSLSIESICAEDPIKVEEIKSSASEDREIAEL</sequence>
<reference evidence="1" key="1">
    <citation type="journal article" date="2023" name="bioRxiv">
        <title>Scaffold-level genome assemblies of two parasitoid biocontrol wasps reveal the parthenogenesis mechanism and an associated novel virus.</title>
        <authorList>
            <person name="Inwood S."/>
            <person name="Skelly J."/>
            <person name="Guhlin J."/>
            <person name="Harrop T."/>
            <person name="Goldson S."/>
            <person name="Dearden P."/>
        </authorList>
    </citation>
    <scope>NUCLEOTIDE SEQUENCE</scope>
    <source>
        <strain evidence="1">Lincoln</strain>
        <tissue evidence="1">Whole body</tissue>
    </source>
</reference>
<dbReference type="EMBL" id="JAQQBR010001835">
    <property type="protein sequence ID" value="KAK0161001.1"/>
    <property type="molecule type" value="Genomic_DNA"/>
</dbReference>
<evidence type="ECO:0000313" key="2">
    <source>
        <dbReference type="Proteomes" id="UP001168972"/>
    </source>
</evidence>
<proteinExistence type="predicted"/>
<gene>
    <name evidence="1" type="ORF">PV327_009522</name>
</gene>
<comment type="caution">
    <text evidence="1">The sequence shown here is derived from an EMBL/GenBank/DDBJ whole genome shotgun (WGS) entry which is preliminary data.</text>
</comment>
<protein>
    <submittedName>
        <fullName evidence="1">Uncharacterized protein</fullName>
    </submittedName>
</protein>
<dbReference type="Proteomes" id="UP001168972">
    <property type="component" value="Unassembled WGS sequence"/>
</dbReference>
<organism evidence="1 2">
    <name type="scientific">Microctonus hyperodae</name>
    <name type="common">Parasitoid wasp</name>
    <dbReference type="NCBI Taxonomy" id="165561"/>
    <lineage>
        <taxon>Eukaryota</taxon>
        <taxon>Metazoa</taxon>
        <taxon>Ecdysozoa</taxon>
        <taxon>Arthropoda</taxon>
        <taxon>Hexapoda</taxon>
        <taxon>Insecta</taxon>
        <taxon>Pterygota</taxon>
        <taxon>Neoptera</taxon>
        <taxon>Endopterygota</taxon>
        <taxon>Hymenoptera</taxon>
        <taxon>Apocrita</taxon>
        <taxon>Ichneumonoidea</taxon>
        <taxon>Braconidae</taxon>
        <taxon>Euphorinae</taxon>
        <taxon>Microctonus</taxon>
    </lineage>
</organism>
<accession>A0AA39CAM5</accession>